<organism evidence="3 4">
    <name type="scientific">Porites lobata</name>
    <dbReference type="NCBI Taxonomy" id="104759"/>
    <lineage>
        <taxon>Eukaryota</taxon>
        <taxon>Metazoa</taxon>
        <taxon>Cnidaria</taxon>
        <taxon>Anthozoa</taxon>
        <taxon>Hexacorallia</taxon>
        <taxon>Scleractinia</taxon>
        <taxon>Fungiina</taxon>
        <taxon>Poritidae</taxon>
        <taxon>Porites</taxon>
    </lineage>
</organism>
<evidence type="ECO:0000256" key="2">
    <source>
        <dbReference type="SAM" id="SignalP"/>
    </source>
</evidence>
<feature type="chain" id="PRO_5045433389" evidence="2">
    <location>
        <begin position="21"/>
        <end position="128"/>
    </location>
</feature>
<feature type="signal peptide" evidence="2">
    <location>
        <begin position="1"/>
        <end position="20"/>
    </location>
</feature>
<reference evidence="3 4" key="1">
    <citation type="submission" date="2022-05" db="EMBL/GenBank/DDBJ databases">
        <authorList>
            <consortium name="Genoscope - CEA"/>
            <person name="William W."/>
        </authorList>
    </citation>
    <scope>NUCLEOTIDE SEQUENCE [LARGE SCALE GENOMIC DNA]</scope>
</reference>
<gene>
    <name evidence="3" type="ORF">PLOB_00019939</name>
</gene>
<evidence type="ECO:0000256" key="1">
    <source>
        <dbReference type="SAM" id="MobiDB-lite"/>
    </source>
</evidence>
<keyword evidence="4" id="KW-1185">Reference proteome</keyword>
<evidence type="ECO:0000313" key="4">
    <source>
        <dbReference type="Proteomes" id="UP001159405"/>
    </source>
</evidence>
<dbReference type="Proteomes" id="UP001159405">
    <property type="component" value="Unassembled WGS sequence"/>
</dbReference>
<evidence type="ECO:0000313" key="3">
    <source>
        <dbReference type="EMBL" id="CAH3177812.1"/>
    </source>
</evidence>
<accession>A0ABN8RHY0</accession>
<feature type="compositionally biased region" description="Basic and acidic residues" evidence="1">
    <location>
        <begin position="78"/>
        <end position="107"/>
    </location>
</feature>
<keyword evidence="2" id="KW-0732">Signal</keyword>
<proteinExistence type="predicted"/>
<sequence>MNCWIIIPTLACTIVVIVRSAPQWGYMSYEYFHEFYDHYGEDIRNNIDHIQQVHEKHHENQHVAHEKFQEHYYDFREKHQEGSEHYQESLERAQEDQRSTTGTEKKHIISHKVTPQISAREANSFLQK</sequence>
<dbReference type="EMBL" id="CALNXK010000230">
    <property type="protein sequence ID" value="CAH3177812.1"/>
    <property type="molecule type" value="Genomic_DNA"/>
</dbReference>
<name>A0ABN8RHY0_9CNID</name>
<comment type="caution">
    <text evidence="3">The sequence shown here is derived from an EMBL/GenBank/DDBJ whole genome shotgun (WGS) entry which is preliminary data.</text>
</comment>
<feature type="region of interest" description="Disordered" evidence="1">
    <location>
        <begin position="78"/>
        <end position="128"/>
    </location>
</feature>
<protein>
    <submittedName>
        <fullName evidence="3">Uncharacterized protein</fullName>
    </submittedName>
</protein>